<protein>
    <submittedName>
        <fullName evidence="1">Uncharacterized protein</fullName>
    </submittedName>
</protein>
<proteinExistence type="predicted"/>
<accession>A0ACB8C4S6</accession>
<dbReference type="Proteomes" id="UP000821865">
    <property type="component" value="Chromosome 9"/>
</dbReference>
<organism evidence="1 2">
    <name type="scientific">Dermacentor silvarum</name>
    <name type="common">Tick</name>
    <dbReference type="NCBI Taxonomy" id="543639"/>
    <lineage>
        <taxon>Eukaryota</taxon>
        <taxon>Metazoa</taxon>
        <taxon>Ecdysozoa</taxon>
        <taxon>Arthropoda</taxon>
        <taxon>Chelicerata</taxon>
        <taxon>Arachnida</taxon>
        <taxon>Acari</taxon>
        <taxon>Parasitiformes</taxon>
        <taxon>Ixodida</taxon>
        <taxon>Ixodoidea</taxon>
        <taxon>Ixodidae</taxon>
        <taxon>Rhipicephalinae</taxon>
        <taxon>Dermacentor</taxon>
    </lineage>
</organism>
<dbReference type="EMBL" id="CM023478">
    <property type="protein sequence ID" value="KAH7933843.1"/>
    <property type="molecule type" value="Genomic_DNA"/>
</dbReference>
<name>A0ACB8C4S6_DERSI</name>
<comment type="caution">
    <text evidence="1">The sequence shown here is derived from an EMBL/GenBank/DDBJ whole genome shotgun (WGS) entry which is preliminary data.</text>
</comment>
<gene>
    <name evidence="1" type="ORF">HPB49_018057</name>
</gene>
<sequence>MVGVCWPTQIEYLHNCIDPEELSLNGGDFFKLNMSLLVSMAAAIITYTVILVQTSQSATRNSSAKLNVPDTLVLQASIPVDKKPRAQNRTGSKASQTRFTMSANMNGSSPGIVRAKRAYTVDVVPVQGDMQGFYKAEKHKRSPYSNMLRSFALQARACRICGCLFIKDLLAKPPRSPRIVWLHWYTLYAAACFVFYVWFEIDVVTRNAIELSDTHRFFTKSLLVLLHVVVIVKASSNFLTMLLGCRKMLDFFAMAGNFEREVDIPSCKCCAQRHFFWHDVAGVLTLTVYFVSYTVALFHQEQKVDDDGEQWTIREIVDRVCSVFAAILFFTYDSVNFITLRHSAGVLVRYMSHLKENMEDYVGDKALPCEVEAAKEVQAMRLHLCTVLELKNCINGIWQKSVVVSSVGLLLVTCISLYTIITEGLQRTELWIAMGYAAFNSYEFLRLAQVSQSLSNAVSTRYAAVTSYVDYIPSI</sequence>
<keyword evidence="2" id="KW-1185">Reference proteome</keyword>
<evidence type="ECO:0000313" key="1">
    <source>
        <dbReference type="EMBL" id="KAH7933843.1"/>
    </source>
</evidence>
<evidence type="ECO:0000313" key="2">
    <source>
        <dbReference type="Proteomes" id="UP000821865"/>
    </source>
</evidence>
<reference evidence="1" key="1">
    <citation type="submission" date="2020-05" db="EMBL/GenBank/DDBJ databases">
        <title>Large-scale comparative analyses of tick genomes elucidate their genetic diversity and vector capacities.</title>
        <authorList>
            <person name="Jia N."/>
            <person name="Wang J."/>
            <person name="Shi W."/>
            <person name="Du L."/>
            <person name="Sun Y."/>
            <person name="Zhan W."/>
            <person name="Jiang J."/>
            <person name="Wang Q."/>
            <person name="Zhang B."/>
            <person name="Ji P."/>
            <person name="Sakyi L.B."/>
            <person name="Cui X."/>
            <person name="Yuan T."/>
            <person name="Jiang B."/>
            <person name="Yang W."/>
            <person name="Lam T.T.-Y."/>
            <person name="Chang Q."/>
            <person name="Ding S."/>
            <person name="Wang X."/>
            <person name="Zhu J."/>
            <person name="Ruan X."/>
            <person name="Zhao L."/>
            <person name="Wei J."/>
            <person name="Que T."/>
            <person name="Du C."/>
            <person name="Cheng J."/>
            <person name="Dai P."/>
            <person name="Han X."/>
            <person name="Huang E."/>
            <person name="Gao Y."/>
            <person name="Liu J."/>
            <person name="Shao H."/>
            <person name="Ye R."/>
            <person name="Li L."/>
            <person name="Wei W."/>
            <person name="Wang X."/>
            <person name="Wang C."/>
            <person name="Yang T."/>
            <person name="Huo Q."/>
            <person name="Li W."/>
            <person name="Guo W."/>
            <person name="Chen H."/>
            <person name="Zhou L."/>
            <person name="Ni X."/>
            <person name="Tian J."/>
            <person name="Zhou Y."/>
            <person name="Sheng Y."/>
            <person name="Liu T."/>
            <person name="Pan Y."/>
            <person name="Xia L."/>
            <person name="Li J."/>
            <person name="Zhao F."/>
            <person name="Cao W."/>
        </authorList>
    </citation>
    <scope>NUCLEOTIDE SEQUENCE</scope>
    <source>
        <strain evidence="1">Dsil-2018</strain>
    </source>
</reference>